<evidence type="ECO:0000313" key="2">
    <source>
        <dbReference type="Proteomes" id="UP000754495"/>
    </source>
</evidence>
<comment type="caution">
    <text evidence="1">The sequence shown here is derived from an EMBL/GenBank/DDBJ whole genome shotgun (WGS) entry which is preliminary data.</text>
</comment>
<protein>
    <submittedName>
        <fullName evidence="1">Uncharacterized protein</fullName>
    </submittedName>
</protein>
<dbReference type="RefSeq" id="WP_167111861.1">
    <property type="nucleotide sequence ID" value="NZ_JAANOU010000001.1"/>
</dbReference>
<evidence type="ECO:0000313" key="1">
    <source>
        <dbReference type="EMBL" id="NIH78953.1"/>
    </source>
</evidence>
<organism evidence="1 2">
    <name type="scientific">Amycolatopsis viridis</name>
    <dbReference type="NCBI Taxonomy" id="185678"/>
    <lineage>
        <taxon>Bacteria</taxon>
        <taxon>Bacillati</taxon>
        <taxon>Actinomycetota</taxon>
        <taxon>Actinomycetes</taxon>
        <taxon>Pseudonocardiales</taxon>
        <taxon>Pseudonocardiaceae</taxon>
        <taxon>Amycolatopsis</taxon>
    </lineage>
</organism>
<sequence length="85" mass="9432">MGGSRGTRQVRVAVHLRRVEVTGPDGEPVSLSYPGILLTGYEDGREVCRRWVPLGRDPSFADDELLIEALHAATLWQNHESEDCS</sequence>
<dbReference type="Proteomes" id="UP000754495">
    <property type="component" value="Unassembled WGS sequence"/>
</dbReference>
<proteinExistence type="predicted"/>
<gene>
    <name evidence="1" type="ORF">FHX46_001483</name>
</gene>
<keyword evidence="2" id="KW-1185">Reference proteome</keyword>
<reference evidence="1 2" key="1">
    <citation type="submission" date="2020-03" db="EMBL/GenBank/DDBJ databases">
        <title>Sequencing the genomes of 1000 actinobacteria strains.</title>
        <authorList>
            <person name="Klenk H.-P."/>
        </authorList>
    </citation>
    <scope>NUCLEOTIDE SEQUENCE [LARGE SCALE GENOMIC DNA]</scope>
    <source>
        <strain evidence="1 2">DSM 45668</strain>
    </source>
</reference>
<name>A0ABX0SPY6_9PSEU</name>
<accession>A0ABX0SPY6</accession>
<dbReference type="EMBL" id="JAANOU010000001">
    <property type="protein sequence ID" value="NIH78953.1"/>
    <property type="molecule type" value="Genomic_DNA"/>
</dbReference>